<proteinExistence type="predicted"/>
<dbReference type="AlphaFoldDB" id="A0A392TH31"/>
<evidence type="ECO:0000313" key="1">
    <source>
        <dbReference type="EMBL" id="MCI60433.1"/>
    </source>
</evidence>
<name>A0A392TH31_9FABA</name>
<feature type="non-terminal residue" evidence="1">
    <location>
        <position position="23"/>
    </location>
</feature>
<protein>
    <submittedName>
        <fullName evidence="1">Uncharacterized protein</fullName>
    </submittedName>
</protein>
<keyword evidence="2" id="KW-1185">Reference proteome</keyword>
<comment type="caution">
    <text evidence="1">The sequence shown here is derived from an EMBL/GenBank/DDBJ whole genome shotgun (WGS) entry which is preliminary data.</text>
</comment>
<dbReference type="EMBL" id="LXQA010581389">
    <property type="protein sequence ID" value="MCI60433.1"/>
    <property type="molecule type" value="Genomic_DNA"/>
</dbReference>
<dbReference type="Proteomes" id="UP000265520">
    <property type="component" value="Unassembled WGS sequence"/>
</dbReference>
<accession>A0A392TH31</accession>
<reference evidence="1 2" key="1">
    <citation type="journal article" date="2018" name="Front. Plant Sci.">
        <title>Red Clover (Trifolium pratense) and Zigzag Clover (T. medium) - A Picture of Genomic Similarities and Differences.</title>
        <authorList>
            <person name="Dluhosova J."/>
            <person name="Istvanek J."/>
            <person name="Nedelnik J."/>
            <person name="Repkova J."/>
        </authorList>
    </citation>
    <scope>NUCLEOTIDE SEQUENCE [LARGE SCALE GENOMIC DNA]</scope>
    <source>
        <strain evidence="2">cv. 10/8</strain>
        <tissue evidence="1">Leaf</tissue>
    </source>
</reference>
<organism evidence="1 2">
    <name type="scientific">Trifolium medium</name>
    <dbReference type="NCBI Taxonomy" id="97028"/>
    <lineage>
        <taxon>Eukaryota</taxon>
        <taxon>Viridiplantae</taxon>
        <taxon>Streptophyta</taxon>
        <taxon>Embryophyta</taxon>
        <taxon>Tracheophyta</taxon>
        <taxon>Spermatophyta</taxon>
        <taxon>Magnoliopsida</taxon>
        <taxon>eudicotyledons</taxon>
        <taxon>Gunneridae</taxon>
        <taxon>Pentapetalae</taxon>
        <taxon>rosids</taxon>
        <taxon>fabids</taxon>
        <taxon>Fabales</taxon>
        <taxon>Fabaceae</taxon>
        <taxon>Papilionoideae</taxon>
        <taxon>50 kb inversion clade</taxon>
        <taxon>NPAAA clade</taxon>
        <taxon>Hologalegina</taxon>
        <taxon>IRL clade</taxon>
        <taxon>Trifolieae</taxon>
        <taxon>Trifolium</taxon>
    </lineage>
</organism>
<evidence type="ECO:0000313" key="2">
    <source>
        <dbReference type="Proteomes" id="UP000265520"/>
    </source>
</evidence>
<sequence>MSIIAEEQQDGAIAVHTLEKPVR</sequence>